<evidence type="ECO:0000256" key="5">
    <source>
        <dbReference type="ARBA" id="ARBA00022989"/>
    </source>
</evidence>
<reference evidence="10 11" key="1">
    <citation type="submission" date="2019-02" db="EMBL/GenBank/DDBJ databases">
        <title>Deep-cultivation of Planctomycetes and their phenomic and genomic characterization uncovers novel biology.</title>
        <authorList>
            <person name="Wiegand S."/>
            <person name="Jogler M."/>
            <person name="Boedeker C."/>
            <person name="Pinto D."/>
            <person name="Vollmers J."/>
            <person name="Rivas-Marin E."/>
            <person name="Kohn T."/>
            <person name="Peeters S.H."/>
            <person name="Heuer A."/>
            <person name="Rast P."/>
            <person name="Oberbeckmann S."/>
            <person name="Bunk B."/>
            <person name="Jeske O."/>
            <person name="Meyerdierks A."/>
            <person name="Storesund J.E."/>
            <person name="Kallscheuer N."/>
            <person name="Luecker S."/>
            <person name="Lage O.M."/>
            <person name="Pohl T."/>
            <person name="Merkel B.J."/>
            <person name="Hornburger P."/>
            <person name="Mueller R.-W."/>
            <person name="Bruemmer F."/>
            <person name="Labrenz M."/>
            <person name="Spormann A.M."/>
            <person name="Op den Camp H."/>
            <person name="Overmann J."/>
            <person name="Amann R."/>
            <person name="Jetten M.S.M."/>
            <person name="Mascher T."/>
            <person name="Medema M.H."/>
            <person name="Devos D.P."/>
            <person name="Kaster A.-K."/>
            <person name="Ovreas L."/>
            <person name="Rohde M."/>
            <person name="Galperin M.Y."/>
            <person name="Jogler C."/>
        </authorList>
    </citation>
    <scope>NUCLEOTIDE SEQUENCE [LARGE SCALE GENOMIC DNA]</scope>
    <source>
        <strain evidence="10 11">Pla175</strain>
    </source>
</reference>
<keyword evidence="3" id="KW-1003">Cell membrane</keyword>
<accession>A0A518DB97</accession>
<evidence type="ECO:0000313" key="10">
    <source>
        <dbReference type="EMBL" id="QDU88723.1"/>
    </source>
</evidence>
<evidence type="ECO:0000256" key="7">
    <source>
        <dbReference type="RuleBase" id="RU003879"/>
    </source>
</evidence>
<feature type="transmembrane region" description="Helical" evidence="9">
    <location>
        <begin position="59"/>
        <end position="81"/>
    </location>
</feature>
<evidence type="ECO:0000256" key="3">
    <source>
        <dbReference type="ARBA" id="ARBA00022475"/>
    </source>
</evidence>
<evidence type="ECO:0000256" key="2">
    <source>
        <dbReference type="ARBA" id="ARBA00005811"/>
    </source>
</evidence>
<keyword evidence="5 9" id="KW-1133">Transmembrane helix</keyword>
<dbReference type="RefSeq" id="WP_145283933.1">
    <property type="nucleotide sequence ID" value="NZ_CP036291.1"/>
</dbReference>
<dbReference type="GO" id="GO:0015031">
    <property type="term" value="P:protein transport"/>
    <property type="evidence" value="ECO:0007669"/>
    <property type="project" value="UniProtKB-KW"/>
</dbReference>
<dbReference type="GO" id="GO:0022857">
    <property type="term" value="F:transmembrane transporter activity"/>
    <property type="evidence" value="ECO:0007669"/>
    <property type="project" value="InterPro"/>
</dbReference>
<evidence type="ECO:0000256" key="1">
    <source>
        <dbReference type="ARBA" id="ARBA00004162"/>
    </source>
</evidence>
<dbReference type="KEGG" id="pnd:Pla175_21040"/>
<dbReference type="InterPro" id="IPR003400">
    <property type="entry name" value="ExbD"/>
</dbReference>
<comment type="subcellular location">
    <subcellularLocation>
        <location evidence="1">Cell membrane</location>
        <topology evidence="1">Single-pass membrane protein</topology>
    </subcellularLocation>
    <subcellularLocation>
        <location evidence="7">Cell membrane</location>
        <topology evidence="7">Single-pass type II membrane protein</topology>
    </subcellularLocation>
</comment>
<organism evidence="10 11">
    <name type="scientific">Pirellulimonas nuda</name>
    <dbReference type="NCBI Taxonomy" id="2528009"/>
    <lineage>
        <taxon>Bacteria</taxon>
        <taxon>Pseudomonadati</taxon>
        <taxon>Planctomycetota</taxon>
        <taxon>Planctomycetia</taxon>
        <taxon>Pirellulales</taxon>
        <taxon>Lacipirellulaceae</taxon>
        <taxon>Pirellulimonas</taxon>
    </lineage>
</organism>
<gene>
    <name evidence="10" type="ORF">Pla175_21040</name>
</gene>
<dbReference type="OrthoDB" id="292474at2"/>
<feature type="compositionally biased region" description="Pro residues" evidence="8">
    <location>
        <begin position="1"/>
        <end position="13"/>
    </location>
</feature>
<dbReference type="PANTHER" id="PTHR30558">
    <property type="entry name" value="EXBD MEMBRANE COMPONENT OF PMF-DRIVEN MACROMOLECULE IMPORT SYSTEM"/>
    <property type="match status" value="1"/>
</dbReference>
<dbReference type="Proteomes" id="UP000317429">
    <property type="component" value="Chromosome"/>
</dbReference>
<keyword evidence="7" id="KW-0813">Transport</keyword>
<evidence type="ECO:0000256" key="4">
    <source>
        <dbReference type="ARBA" id="ARBA00022692"/>
    </source>
</evidence>
<evidence type="ECO:0000256" key="9">
    <source>
        <dbReference type="SAM" id="Phobius"/>
    </source>
</evidence>
<proteinExistence type="inferred from homology"/>
<feature type="region of interest" description="Disordered" evidence="8">
    <location>
        <begin position="1"/>
        <end position="37"/>
    </location>
</feature>
<keyword evidence="6 9" id="KW-0472">Membrane</keyword>
<dbReference type="Pfam" id="PF02472">
    <property type="entry name" value="ExbD"/>
    <property type="match status" value="1"/>
</dbReference>
<keyword evidence="4 7" id="KW-0812">Transmembrane</keyword>
<evidence type="ECO:0000313" key="11">
    <source>
        <dbReference type="Proteomes" id="UP000317429"/>
    </source>
</evidence>
<keyword evidence="7" id="KW-0653">Protein transport</keyword>
<dbReference type="PANTHER" id="PTHR30558:SF3">
    <property type="entry name" value="BIOPOLYMER TRANSPORT PROTEIN EXBD-RELATED"/>
    <property type="match status" value="1"/>
</dbReference>
<name>A0A518DB97_9BACT</name>
<protein>
    <submittedName>
        <fullName evidence="10">Biopolymer transport protein ExbD/TolR</fullName>
    </submittedName>
</protein>
<sequence>MASKPPNQPPPEDLPSSDPDAARSQIAFRPDEVSHDHYEQQVVDKRVDDEVDMTPMIDVTFLLLIFFMITAAFALQSALLVPPVQDDEAAASQTVEDVEKDSILIRIDGDNVFWIGAPLWNEEQRAPSKQEMREKVRQAREGKGGKFGAGPAKVVVQAHGDATHEFVVAALDAGVSAQAEEIQLAKYEDEDL</sequence>
<keyword evidence="11" id="KW-1185">Reference proteome</keyword>
<dbReference type="EMBL" id="CP036291">
    <property type="protein sequence ID" value="QDU88723.1"/>
    <property type="molecule type" value="Genomic_DNA"/>
</dbReference>
<dbReference type="GO" id="GO:0005886">
    <property type="term" value="C:plasma membrane"/>
    <property type="evidence" value="ECO:0007669"/>
    <property type="project" value="UniProtKB-SubCell"/>
</dbReference>
<evidence type="ECO:0000256" key="6">
    <source>
        <dbReference type="ARBA" id="ARBA00023136"/>
    </source>
</evidence>
<dbReference type="AlphaFoldDB" id="A0A518DB97"/>
<comment type="similarity">
    <text evidence="2 7">Belongs to the ExbD/TolR family.</text>
</comment>
<evidence type="ECO:0000256" key="8">
    <source>
        <dbReference type="SAM" id="MobiDB-lite"/>
    </source>
</evidence>